<feature type="transmembrane region" description="Helical" evidence="2">
    <location>
        <begin position="190"/>
        <end position="208"/>
    </location>
</feature>
<comment type="caution">
    <text evidence="3">The sequence shown here is derived from an EMBL/GenBank/DDBJ whole genome shotgun (WGS) entry which is preliminary data.</text>
</comment>
<gene>
    <name evidence="3" type="ORF">HMPREF0357_10226</name>
</gene>
<keyword evidence="1" id="KW-0175">Coiled coil</keyword>
<evidence type="ECO:0000256" key="1">
    <source>
        <dbReference type="SAM" id="Coils"/>
    </source>
</evidence>
<keyword evidence="2" id="KW-1133">Transmembrane helix</keyword>
<accession>E7FTU2</accession>
<dbReference type="STRING" id="1648.A2I91_06060"/>
<dbReference type="OrthoDB" id="9899077at2"/>
<dbReference type="EMBL" id="ACLK02000001">
    <property type="protein sequence ID" value="EFY09431.1"/>
    <property type="molecule type" value="Genomic_DNA"/>
</dbReference>
<dbReference type="Proteomes" id="UP000003028">
    <property type="component" value="Unassembled WGS sequence"/>
</dbReference>
<dbReference type="AlphaFoldDB" id="E7FTU2"/>
<evidence type="ECO:0008006" key="5">
    <source>
        <dbReference type="Google" id="ProtNLM"/>
    </source>
</evidence>
<feature type="coiled-coil region" evidence="1">
    <location>
        <begin position="59"/>
        <end position="86"/>
    </location>
</feature>
<reference evidence="3" key="1">
    <citation type="submission" date="2011-01" db="EMBL/GenBank/DDBJ databases">
        <authorList>
            <person name="Muzny D."/>
            <person name="Qin X."/>
            <person name="Buhay C."/>
            <person name="Dugan-Rocha S."/>
            <person name="Ding Y."/>
            <person name="Chen G."/>
            <person name="Hawes A."/>
            <person name="Holder M."/>
            <person name="Jhangiani S."/>
            <person name="Johnson A."/>
            <person name="Khan Z."/>
            <person name="Li Z."/>
            <person name="Liu W."/>
            <person name="Liu X."/>
            <person name="Perez L."/>
            <person name="Shen H."/>
            <person name="Wang Q."/>
            <person name="Watt J."/>
            <person name="Xi L."/>
            <person name="Xin Y."/>
            <person name="Zhou J."/>
            <person name="Deng J."/>
            <person name="Jiang H."/>
            <person name="Liu Y."/>
            <person name="Qu J."/>
            <person name="Song X.-Z."/>
            <person name="Zhang L."/>
            <person name="Villasana D."/>
            <person name="Johnson A."/>
            <person name="Liu J."/>
            <person name="Liyanage D."/>
            <person name="Lorensuhewa L."/>
            <person name="Robinson T."/>
            <person name="Song A."/>
            <person name="Song B.-B."/>
            <person name="Dinh H."/>
            <person name="Thornton R."/>
            <person name="Coyle M."/>
            <person name="Francisco L."/>
            <person name="Jackson L."/>
            <person name="Javaid M."/>
            <person name="Korchina V."/>
            <person name="Kovar C."/>
            <person name="Mata R."/>
            <person name="Mathew T."/>
            <person name="Ngo R."/>
            <person name="Nguyen L."/>
            <person name="Nguyen N."/>
            <person name="Okwuonu G."/>
            <person name="Ongeri F."/>
            <person name="Pham C."/>
            <person name="Simmons D."/>
            <person name="Wilczek-Boney K."/>
            <person name="Hale W."/>
            <person name="Jakkamsetti A."/>
            <person name="Pham P."/>
            <person name="Ruth R."/>
            <person name="San Lucas F."/>
            <person name="Warren J."/>
            <person name="Zhang J."/>
            <person name="Zhao Z."/>
            <person name="Zhou C."/>
            <person name="Zhu D."/>
            <person name="Lee S."/>
            <person name="Bess C."/>
            <person name="Blankenburg K."/>
            <person name="Forbes L."/>
            <person name="Fu Q."/>
            <person name="Gubbala S."/>
            <person name="Hirani K."/>
            <person name="Jayaseelan J.C."/>
            <person name="Lara F."/>
            <person name="Munidasa M."/>
            <person name="Palculict T."/>
            <person name="Patil S."/>
            <person name="Pu L.-L."/>
            <person name="Saada N."/>
            <person name="Tang L."/>
            <person name="Weissenberger G."/>
            <person name="Zhu Y."/>
            <person name="Hemphill L."/>
            <person name="Shang Y."/>
            <person name="Youmans B."/>
            <person name="Ayvaz T."/>
            <person name="Ross M."/>
            <person name="Santibanez J."/>
            <person name="Aqrawi P."/>
            <person name="Gross S."/>
            <person name="Joshi V."/>
            <person name="Fowler G."/>
            <person name="Nazareth L."/>
            <person name="Reid J."/>
            <person name="Worley K."/>
            <person name="Petrosino J."/>
            <person name="Highlander S."/>
            <person name="Gibbs R."/>
        </authorList>
    </citation>
    <scope>NUCLEOTIDE SEQUENCE [LARGE SCALE GENOMIC DNA]</scope>
    <source>
        <strain evidence="3">ATCC 19414</strain>
    </source>
</reference>
<feature type="transmembrane region" description="Helical" evidence="2">
    <location>
        <begin position="12"/>
        <end position="33"/>
    </location>
</feature>
<organism evidence="3 4">
    <name type="scientific">Erysipelothrix rhusiopathiae ATCC 19414</name>
    <dbReference type="NCBI Taxonomy" id="525280"/>
    <lineage>
        <taxon>Bacteria</taxon>
        <taxon>Bacillati</taxon>
        <taxon>Bacillota</taxon>
        <taxon>Erysipelotrichia</taxon>
        <taxon>Erysipelotrichales</taxon>
        <taxon>Erysipelotrichaceae</taxon>
        <taxon>Erysipelothrix</taxon>
    </lineage>
</organism>
<dbReference type="RefSeq" id="WP_003773326.1">
    <property type="nucleotide sequence ID" value="NZ_ACLK02000001.1"/>
</dbReference>
<feature type="transmembrane region" description="Helical" evidence="2">
    <location>
        <begin position="357"/>
        <end position="377"/>
    </location>
</feature>
<evidence type="ECO:0000256" key="2">
    <source>
        <dbReference type="SAM" id="Phobius"/>
    </source>
</evidence>
<sequence>MTNIIKSDFINFYKNTFSYIVIILFTILSITILNSYENKYFGNINNNSRFDYHMNNEFIMMLFEDYDDLNRELNQYNIEITKNIQDKNIDEYLTNQEKFDFTYLLNVYNSMSNGEKENYAQRVDLLYQMINDRGYQINTHEKMHGIDLETFDYLVSSQYVNMYGKTLDHTPIKAYQNTGSSSIFNYIRDILPVFLPLMILIVSLFVFGRDRNSKIYATLLQSVSRNSLFTSKIISISLIVLSLVIIQITSLSIYYGLTFGWQFEIPTLINKNMMIDSSKLHKMMFTYSIKTTTIKDTAAIGINVVEFFDPIYYSENLVFIKLSIFLLATIPLIILNIIFLTVLVMLLYTSWLKSNKLFLESTIIAGLILLFSFYSPLGTYSPYYYLNCVHLLCSFFSPPILQGYLVFIGWILLCFVILFKISSQIDFK</sequence>
<proteinExistence type="predicted"/>
<keyword evidence="2" id="KW-0472">Membrane</keyword>
<keyword evidence="2" id="KW-0812">Transmembrane</keyword>
<evidence type="ECO:0000313" key="3">
    <source>
        <dbReference type="EMBL" id="EFY09431.1"/>
    </source>
</evidence>
<keyword evidence="4" id="KW-1185">Reference proteome</keyword>
<feature type="transmembrane region" description="Helical" evidence="2">
    <location>
        <begin position="322"/>
        <end position="348"/>
    </location>
</feature>
<protein>
    <recommendedName>
        <fullName evidence="5">ABC-2 family transporter protein</fullName>
    </recommendedName>
</protein>
<evidence type="ECO:0000313" key="4">
    <source>
        <dbReference type="Proteomes" id="UP000003028"/>
    </source>
</evidence>
<feature type="transmembrane region" description="Helical" evidence="2">
    <location>
        <begin position="400"/>
        <end position="419"/>
    </location>
</feature>
<name>E7FTU2_ERYRH</name>
<feature type="transmembrane region" description="Helical" evidence="2">
    <location>
        <begin position="229"/>
        <end position="257"/>
    </location>
</feature>